<dbReference type="InParanoid" id="B4CVV0"/>
<dbReference type="InterPro" id="IPR002686">
    <property type="entry name" value="Transposase_17"/>
</dbReference>
<keyword evidence="3" id="KW-1185">Reference proteome</keyword>
<dbReference type="NCBIfam" id="NF033573">
    <property type="entry name" value="transpos_IS200"/>
    <property type="match status" value="1"/>
</dbReference>
<feature type="domain" description="Transposase IS200-like" evidence="1">
    <location>
        <begin position="5"/>
        <end position="119"/>
    </location>
</feature>
<name>B4CVV0_9BACT</name>
<dbReference type="eggNOG" id="COG1943">
    <property type="taxonomic scope" value="Bacteria"/>
</dbReference>
<dbReference type="GO" id="GO:0006313">
    <property type="term" value="P:DNA transposition"/>
    <property type="evidence" value="ECO:0007669"/>
    <property type="project" value="InterPro"/>
</dbReference>
<sequence>MGNTYASLQYHFVFSTKLRKPWIHHEIEDRVWRFLGGFAREVGMAPILVGGMPDHIHMAVGGHPTMAISKAIQQIKGGSSKWMREAFPEMKGFAWQDGYGAFSVSKSNLPALTTYIANQRKHHRKKTFKEEFVALLNRHGIDYDERYLWD</sequence>
<proteinExistence type="predicted"/>
<dbReference type="AlphaFoldDB" id="B4CVV0"/>
<dbReference type="PANTHER" id="PTHR33360:SF2">
    <property type="entry name" value="TRANSPOSASE FOR INSERTION SEQUENCE ELEMENT IS200"/>
    <property type="match status" value="1"/>
</dbReference>
<dbReference type="GO" id="GO:0004803">
    <property type="term" value="F:transposase activity"/>
    <property type="evidence" value="ECO:0007669"/>
    <property type="project" value="InterPro"/>
</dbReference>
<dbReference type="STRING" id="497964.CfE428DRAFT_0787"/>
<dbReference type="SUPFAM" id="SSF143422">
    <property type="entry name" value="Transposase IS200-like"/>
    <property type="match status" value="1"/>
</dbReference>
<organism evidence="2 3">
    <name type="scientific">Chthoniobacter flavus Ellin428</name>
    <dbReference type="NCBI Taxonomy" id="497964"/>
    <lineage>
        <taxon>Bacteria</taxon>
        <taxon>Pseudomonadati</taxon>
        <taxon>Verrucomicrobiota</taxon>
        <taxon>Spartobacteria</taxon>
        <taxon>Chthoniobacterales</taxon>
        <taxon>Chthoniobacteraceae</taxon>
        <taxon>Chthoniobacter</taxon>
    </lineage>
</organism>
<dbReference type="GO" id="GO:0003677">
    <property type="term" value="F:DNA binding"/>
    <property type="evidence" value="ECO:0007669"/>
    <property type="project" value="InterPro"/>
</dbReference>
<comment type="caution">
    <text evidence="2">The sequence shown here is derived from an EMBL/GenBank/DDBJ whole genome shotgun (WGS) entry which is preliminary data.</text>
</comment>
<evidence type="ECO:0000313" key="2">
    <source>
        <dbReference type="EMBL" id="EDY21542.1"/>
    </source>
</evidence>
<dbReference type="SMART" id="SM01321">
    <property type="entry name" value="Y1_Tnp"/>
    <property type="match status" value="1"/>
</dbReference>
<reference evidence="2 3" key="1">
    <citation type="journal article" date="2011" name="J. Bacteriol.">
        <title>Genome sequence of Chthoniobacter flavus Ellin428, an aerobic heterotrophic soil bacterium.</title>
        <authorList>
            <person name="Kant R."/>
            <person name="van Passel M.W."/>
            <person name="Palva A."/>
            <person name="Lucas S."/>
            <person name="Lapidus A."/>
            <person name="Glavina Del Rio T."/>
            <person name="Dalin E."/>
            <person name="Tice H."/>
            <person name="Bruce D."/>
            <person name="Goodwin L."/>
            <person name="Pitluck S."/>
            <person name="Larimer F.W."/>
            <person name="Land M.L."/>
            <person name="Hauser L."/>
            <person name="Sangwan P."/>
            <person name="de Vos W.M."/>
            <person name="Janssen P.H."/>
            <person name="Smidt H."/>
        </authorList>
    </citation>
    <scope>NUCLEOTIDE SEQUENCE [LARGE SCALE GENOMIC DNA]</scope>
    <source>
        <strain evidence="2 3">Ellin428</strain>
    </source>
</reference>
<dbReference type="InterPro" id="IPR036515">
    <property type="entry name" value="Transposase_17_sf"/>
</dbReference>
<protein>
    <submittedName>
        <fullName evidence="2">Transposase IS200-family protein</fullName>
    </submittedName>
</protein>
<gene>
    <name evidence="2" type="ORF">CfE428DRAFT_0787</name>
</gene>
<evidence type="ECO:0000259" key="1">
    <source>
        <dbReference type="SMART" id="SM01321"/>
    </source>
</evidence>
<dbReference type="EMBL" id="ABVL01000002">
    <property type="protein sequence ID" value="EDY21542.1"/>
    <property type="molecule type" value="Genomic_DNA"/>
</dbReference>
<dbReference type="Proteomes" id="UP000005824">
    <property type="component" value="Unassembled WGS sequence"/>
</dbReference>
<evidence type="ECO:0000313" key="3">
    <source>
        <dbReference type="Proteomes" id="UP000005824"/>
    </source>
</evidence>
<accession>B4CVV0</accession>
<dbReference type="Gene3D" id="3.30.70.1290">
    <property type="entry name" value="Transposase IS200-like"/>
    <property type="match status" value="1"/>
</dbReference>
<dbReference type="Pfam" id="PF01797">
    <property type="entry name" value="Y1_Tnp"/>
    <property type="match status" value="1"/>
</dbReference>
<dbReference type="RefSeq" id="WP_006978114.1">
    <property type="nucleotide sequence ID" value="NZ_ABVL01000002.1"/>
</dbReference>
<dbReference type="PANTHER" id="PTHR33360">
    <property type="entry name" value="TRANSPOSASE FOR INSERTION SEQUENCE ELEMENT IS200"/>
    <property type="match status" value="1"/>
</dbReference>